<protein>
    <submittedName>
        <fullName evidence="7">Arabinose efflux permease, MFS family</fullName>
    </submittedName>
</protein>
<gene>
    <name evidence="7" type="ORF">LV75_004997</name>
</gene>
<evidence type="ECO:0000256" key="5">
    <source>
        <dbReference type="SAM" id="Phobius"/>
    </source>
</evidence>
<keyword evidence="4 5" id="KW-0472">Membrane</keyword>
<organism evidence="7 8">
    <name type="scientific">Actinokineospora diospyrosa</name>
    <dbReference type="NCBI Taxonomy" id="103728"/>
    <lineage>
        <taxon>Bacteria</taxon>
        <taxon>Bacillati</taxon>
        <taxon>Actinomycetota</taxon>
        <taxon>Actinomycetes</taxon>
        <taxon>Pseudonocardiales</taxon>
        <taxon>Pseudonocardiaceae</taxon>
        <taxon>Actinokineospora</taxon>
    </lineage>
</organism>
<feature type="transmembrane region" description="Helical" evidence="5">
    <location>
        <begin position="266"/>
        <end position="289"/>
    </location>
</feature>
<evidence type="ECO:0000256" key="1">
    <source>
        <dbReference type="ARBA" id="ARBA00004651"/>
    </source>
</evidence>
<dbReference type="PROSITE" id="PS50850">
    <property type="entry name" value="MFS"/>
    <property type="match status" value="1"/>
</dbReference>
<comment type="subcellular location">
    <subcellularLocation>
        <location evidence="1">Cell membrane</location>
        <topology evidence="1">Multi-pass membrane protein</topology>
    </subcellularLocation>
</comment>
<dbReference type="InterPro" id="IPR020846">
    <property type="entry name" value="MFS_dom"/>
</dbReference>
<feature type="transmembrane region" description="Helical" evidence="5">
    <location>
        <begin position="321"/>
        <end position="347"/>
    </location>
</feature>
<keyword evidence="3 5" id="KW-1133">Transmembrane helix</keyword>
<feature type="transmembrane region" description="Helical" evidence="5">
    <location>
        <begin position="388"/>
        <end position="408"/>
    </location>
</feature>
<proteinExistence type="predicted"/>
<feature type="transmembrane region" description="Helical" evidence="5">
    <location>
        <begin position="160"/>
        <end position="185"/>
    </location>
</feature>
<evidence type="ECO:0000256" key="4">
    <source>
        <dbReference type="ARBA" id="ARBA00023136"/>
    </source>
</evidence>
<dbReference type="Gene3D" id="1.20.1250.20">
    <property type="entry name" value="MFS general substrate transporter like domains"/>
    <property type="match status" value="1"/>
</dbReference>
<feature type="domain" description="Major facilitator superfamily (MFS) profile" evidence="6">
    <location>
        <begin position="234"/>
        <end position="418"/>
    </location>
</feature>
<sequence>MTYRYQPVGGVGHSDHVLGPYRQLLTVRGLPSVLVWSLLGRLHLPGTPLATTFLVAGWTGSYVASGVVAGLYTVGVAVGGPLRGRSADQGDPSRLLIAISLAYATGLCALALAPSLVGPRWWPIAAAAALVTGLAQPPVTQIARAAWPRLTDDLAARRSVLTVEATLQELLWVVGPVLIAAVVAVGGGRAGTFTCAGLALAGSVGFALAMHRVGLRAPIEREHRAPGSVLRAHGMRAALTMSLCVIAPLTIMDMAVVAWARDYGTSAAAGALLAVWSIGSLLGGLYIGAKTAPPRLALRIALMALGFAALVPVLPPATDGSVWLIGVVLAVGGVAVAPALAATNVRIGELAPAGRTAEVFGWVMTAATLGSALTLPVAGWLLDHIGPGAAAGAAAVLAVVAALFAMAVPDPSRQISTG</sequence>
<evidence type="ECO:0000256" key="2">
    <source>
        <dbReference type="ARBA" id="ARBA00022692"/>
    </source>
</evidence>
<feature type="transmembrane region" description="Helical" evidence="5">
    <location>
        <begin position="191"/>
        <end position="215"/>
    </location>
</feature>
<name>A0ABT1IIJ9_9PSEU</name>
<accession>A0ABT1IIJ9</accession>
<dbReference type="EMBL" id="JAMTCO010000012">
    <property type="protein sequence ID" value="MCP2272471.1"/>
    <property type="molecule type" value="Genomic_DNA"/>
</dbReference>
<dbReference type="SUPFAM" id="SSF103473">
    <property type="entry name" value="MFS general substrate transporter"/>
    <property type="match status" value="1"/>
</dbReference>
<evidence type="ECO:0000256" key="3">
    <source>
        <dbReference type="ARBA" id="ARBA00022989"/>
    </source>
</evidence>
<comment type="caution">
    <text evidence="7">The sequence shown here is derived from an EMBL/GenBank/DDBJ whole genome shotgun (WGS) entry which is preliminary data.</text>
</comment>
<feature type="transmembrane region" description="Helical" evidence="5">
    <location>
        <begin position="296"/>
        <end position="315"/>
    </location>
</feature>
<keyword evidence="8" id="KW-1185">Reference proteome</keyword>
<feature type="transmembrane region" description="Helical" evidence="5">
    <location>
        <begin position="62"/>
        <end position="83"/>
    </location>
</feature>
<dbReference type="PANTHER" id="PTHR23542">
    <property type="match status" value="1"/>
</dbReference>
<reference evidence="7 8" key="1">
    <citation type="submission" date="2022-06" db="EMBL/GenBank/DDBJ databases">
        <title>Genomic Encyclopedia of Archaeal and Bacterial Type Strains, Phase II (KMG-II): from individual species to whole genera.</title>
        <authorList>
            <person name="Goeker M."/>
        </authorList>
    </citation>
    <scope>NUCLEOTIDE SEQUENCE [LARGE SCALE GENOMIC DNA]</scope>
    <source>
        <strain evidence="7 8">DSM 44255</strain>
    </source>
</reference>
<feature type="transmembrane region" description="Helical" evidence="5">
    <location>
        <begin position="95"/>
        <end position="115"/>
    </location>
</feature>
<dbReference type="PANTHER" id="PTHR23542:SF1">
    <property type="entry name" value="MAJOR FACILITATOR SUPERFAMILY (MFS) PROFILE DOMAIN-CONTAINING PROTEIN"/>
    <property type="match status" value="1"/>
</dbReference>
<dbReference type="Proteomes" id="UP001205185">
    <property type="component" value="Unassembled WGS sequence"/>
</dbReference>
<feature type="transmembrane region" description="Helical" evidence="5">
    <location>
        <begin position="236"/>
        <end position="260"/>
    </location>
</feature>
<keyword evidence="2 5" id="KW-0812">Transmembrane</keyword>
<evidence type="ECO:0000313" key="7">
    <source>
        <dbReference type="EMBL" id="MCP2272471.1"/>
    </source>
</evidence>
<evidence type="ECO:0000259" key="6">
    <source>
        <dbReference type="PROSITE" id="PS50850"/>
    </source>
</evidence>
<evidence type="ECO:0000313" key="8">
    <source>
        <dbReference type="Proteomes" id="UP001205185"/>
    </source>
</evidence>
<dbReference type="InterPro" id="IPR011701">
    <property type="entry name" value="MFS"/>
</dbReference>
<dbReference type="Pfam" id="PF07690">
    <property type="entry name" value="MFS_1"/>
    <property type="match status" value="1"/>
</dbReference>
<feature type="transmembrane region" description="Helical" evidence="5">
    <location>
        <begin position="359"/>
        <end position="382"/>
    </location>
</feature>
<dbReference type="InterPro" id="IPR036259">
    <property type="entry name" value="MFS_trans_sf"/>
</dbReference>